<evidence type="ECO:0000313" key="1">
    <source>
        <dbReference type="EMBL" id="SUN58041.1"/>
    </source>
</evidence>
<proteinExistence type="predicted"/>
<name>A0A380JYY4_9STRE</name>
<keyword evidence="2" id="KW-1185">Reference proteome</keyword>
<dbReference type="AlphaFoldDB" id="A0A380JYY4"/>
<evidence type="ECO:0000313" key="2">
    <source>
        <dbReference type="Proteomes" id="UP000254924"/>
    </source>
</evidence>
<protein>
    <submittedName>
        <fullName evidence="1">Uncharacterized protein</fullName>
    </submittedName>
</protein>
<organism evidence="1 2">
    <name type="scientific">Streptococcus hyointestinalis</name>
    <dbReference type="NCBI Taxonomy" id="1337"/>
    <lineage>
        <taxon>Bacteria</taxon>
        <taxon>Bacillati</taxon>
        <taxon>Bacillota</taxon>
        <taxon>Bacilli</taxon>
        <taxon>Lactobacillales</taxon>
        <taxon>Streptococcaceae</taxon>
        <taxon>Streptococcus</taxon>
    </lineage>
</organism>
<gene>
    <name evidence="1" type="ORF">NCTC12224_00081</name>
</gene>
<reference evidence="1 2" key="1">
    <citation type="submission" date="2018-06" db="EMBL/GenBank/DDBJ databases">
        <authorList>
            <consortium name="Pathogen Informatics"/>
            <person name="Doyle S."/>
        </authorList>
    </citation>
    <scope>NUCLEOTIDE SEQUENCE [LARGE SCALE GENOMIC DNA]</scope>
    <source>
        <strain evidence="1 2">NCTC12224</strain>
    </source>
</reference>
<dbReference type="EMBL" id="UHFN01000002">
    <property type="protein sequence ID" value="SUN58041.1"/>
    <property type="molecule type" value="Genomic_DNA"/>
</dbReference>
<accession>A0A380JYY4</accession>
<dbReference type="Proteomes" id="UP000254924">
    <property type="component" value="Unassembled WGS sequence"/>
</dbReference>
<sequence>MKMSKFKKRVLGHVTITELHGGLAEKAKCKRLKTGYTRNNVTVPVYFKFKMYDELPF</sequence>